<dbReference type="Proteomes" id="UP000004477">
    <property type="component" value="Unassembled WGS sequence"/>
</dbReference>
<dbReference type="EMBL" id="ACBX02000056">
    <property type="protein sequence ID" value="EFB33767.1"/>
    <property type="molecule type" value="Genomic_DNA"/>
</dbReference>
<accession>D1PHL7</accession>
<dbReference type="AlphaFoldDB" id="D1PHL7"/>
<evidence type="ECO:0000313" key="2">
    <source>
        <dbReference type="Proteomes" id="UP000004477"/>
    </source>
</evidence>
<dbReference type="GeneID" id="91975501"/>
<keyword evidence="1" id="KW-0808">Transferase</keyword>
<organism evidence="1 2">
    <name type="scientific">Segatella copri DSM 18205</name>
    <dbReference type="NCBI Taxonomy" id="537011"/>
    <lineage>
        <taxon>Bacteria</taxon>
        <taxon>Pseudomonadati</taxon>
        <taxon>Bacteroidota</taxon>
        <taxon>Bacteroidia</taxon>
        <taxon>Bacteroidales</taxon>
        <taxon>Prevotellaceae</taxon>
        <taxon>Segatella</taxon>
    </lineage>
</organism>
<comment type="caution">
    <text evidence="1">The sequence shown here is derived from an EMBL/GenBank/DDBJ whole genome shotgun (WGS) entry which is preliminary data.</text>
</comment>
<dbReference type="Pfam" id="PF13651">
    <property type="entry name" value="EcoRI_methylase"/>
    <property type="match status" value="1"/>
</dbReference>
<keyword evidence="2" id="KW-1185">Reference proteome</keyword>
<keyword evidence="1" id="KW-0489">Methyltransferase</keyword>
<dbReference type="STRING" id="537011.PREVCOP_06737"/>
<protein>
    <submittedName>
        <fullName evidence="1">Modification methylase EcoRI</fullName>
    </submittedName>
</protein>
<sequence>MANSGLANAKNAKNDEFYTQYYDIEKEMNAYLEYNPDVFKDKTILFPCDDPEWSNFTKFFAQNFERFGLKKTDKYKLCSRKQKV</sequence>
<dbReference type="PaxDb" id="537011-PREVCOP_06737"/>
<proteinExistence type="predicted"/>
<dbReference type="HOGENOM" id="CLU_2660256_0_0_10"/>
<name>D1PHL7_9BACT</name>
<dbReference type="GO" id="GO:0032259">
    <property type="term" value="P:methylation"/>
    <property type="evidence" value="ECO:0007669"/>
    <property type="project" value="UniProtKB-KW"/>
</dbReference>
<dbReference type="RefSeq" id="WP_006849402.1">
    <property type="nucleotide sequence ID" value="NZ_CP085932.1"/>
</dbReference>
<dbReference type="OrthoDB" id="9774673at2"/>
<dbReference type="InterPro" id="IPR025247">
    <property type="entry name" value="EcoRI-like_methylase"/>
</dbReference>
<gene>
    <name evidence="1" type="ORF">PREVCOP_06737</name>
</gene>
<reference evidence="1" key="1">
    <citation type="submission" date="2009-11" db="EMBL/GenBank/DDBJ databases">
        <authorList>
            <person name="Weinstock G."/>
            <person name="Sodergren E."/>
            <person name="Clifton S."/>
            <person name="Fulton L."/>
            <person name="Fulton B."/>
            <person name="Courtney L."/>
            <person name="Fronick C."/>
            <person name="Harrison M."/>
            <person name="Strong C."/>
            <person name="Farmer C."/>
            <person name="Delahaunty K."/>
            <person name="Markovic C."/>
            <person name="Hall O."/>
            <person name="Minx P."/>
            <person name="Tomlinson C."/>
            <person name="Mitreva M."/>
            <person name="Nelson J."/>
            <person name="Hou S."/>
            <person name="Wollam A."/>
            <person name="Pepin K.H."/>
            <person name="Johnson M."/>
            <person name="Bhonagiri V."/>
            <person name="Nash W.E."/>
            <person name="Warren W."/>
            <person name="Chinwalla A."/>
            <person name="Mardis E.R."/>
            <person name="Wilson R.K."/>
        </authorList>
    </citation>
    <scope>NUCLEOTIDE SEQUENCE [LARGE SCALE GENOMIC DNA]</scope>
    <source>
        <strain evidence="1">DSM 18205</strain>
    </source>
</reference>
<evidence type="ECO:0000313" key="1">
    <source>
        <dbReference type="EMBL" id="EFB33767.1"/>
    </source>
</evidence>
<dbReference type="GO" id="GO:0008168">
    <property type="term" value="F:methyltransferase activity"/>
    <property type="evidence" value="ECO:0007669"/>
    <property type="project" value="UniProtKB-KW"/>
</dbReference>